<dbReference type="Pfam" id="PF22099">
    <property type="entry name" value="MRS2-like"/>
    <property type="match status" value="2"/>
</dbReference>
<feature type="transmembrane region" description="Helical" evidence="6">
    <location>
        <begin position="451"/>
        <end position="476"/>
    </location>
</feature>
<evidence type="ECO:0000256" key="5">
    <source>
        <dbReference type="ARBA" id="ARBA00023136"/>
    </source>
</evidence>
<organism evidence="7 8">
    <name type="scientific">Prototheca wickerhamii</name>
    <dbReference type="NCBI Taxonomy" id="3111"/>
    <lineage>
        <taxon>Eukaryota</taxon>
        <taxon>Viridiplantae</taxon>
        <taxon>Chlorophyta</taxon>
        <taxon>core chlorophytes</taxon>
        <taxon>Trebouxiophyceae</taxon>
        <taxon>Chlorellales</taxon>
        <taxon>Chlorellaceae</taxon>
        <taxon>Prototheca</taxon>
    </lineage>
</organism>
<dbReference type="AlphaFoldDB" id="A0AAD9IHL6"/>
<dbReference type="GO" id="GO:0016020">
    <property type="term" value="C:membrane"/>
    <property type="evidence" value="ECO:0007669"/>
    <property type="project" value="UniProtKB-SubCell"/>
</dbReference>
<evidence type="ECO:0000256" key="2">
    <source>
        <dbReference type="ARBA" id="ARBA00007535"/>
    </source>
</evidence>
<comment type="subcellular location">
    <subcellularLocation>
        <location evidence="1 6">Membrane</location>
        <topology evidence="1 6">Multi-pass membrane protein</topology>
    </subcellularLocation>
</comment>
<comment type="caution">
    <text evidence="7">The sequence shown here is derived from an EMBL/GenBank/DDBJ whole genome shotgun (WGS) entry which is preliminary data.</text>
</comment>
<dbReference type="GO" id="GO:0015095">
    <property type="term" value="F:magnesium ion transmembrane transporter activity"/>
    <property type="evidence" value="ECO:0007669"/>
    <property type="project" value="UniProtKB-ARBA"/>
</dbReference>
<dbReference type="Gene3D" id="1.20.58.340">
    <property type="entry name" value="Magnesium transport protein CorA, transmembrane region"/>
    <property type="match status" value="2"/>
</dbReference>
<dbReference type="InterPro" id="IPR039204">
    <property type="entry name" value="MRS2-like"/>
</dbReference>
<keyword evidence="4 6" id="KW-1133">Transmembrane helix</keyword>
<evidence type="ECO:0000256" key="3">
    <source>
        <dbReference type="ARBA" id="ARBA00022692"/>
    </source>
</evidence>
<evidence type="ECO:0000256" key="1">
    <source>
        <dbReference type="ARBA" id="ARBA00004141"/>
    </source>
</evidence>
<evidence type="ECO:0000256" key="6">
    <source>
        <dbReference type="RuleBase" id="RU366041"/>
    </source>
</evidence>
<keyword evidence="6" id="KW-0406">Ion transport</keyword>
<name>A0AAD9IHL6_PROWI</name>
<reference evidence="7" key="1">
    <citation type="submission" date="2021-01" db="EMBL/GenBank/DDBJ databases">
        <authorList>
            <person name="Eckstrom K.M.E."/>
        </authorList>
    </citation>
    <scope>NUCLEOTIDE SEQUENCE</scope>
    <source>
        <strain evidence="7">UVCC 0001</strain>
    </source>
</reference>
<dbReference type="SUPFAM" id="SSF144083">
    <property type="entry name" value="Magnesium transport protein CorA, transmembrane region"/>
    <property type="match status" value="1"/>
</dbReference>
<protein>
    <recommendedName>
        <fullName evidence="6">Magnesium transporter</fullName>
    </recommendedName>
</protein>
<dbReference type="Gene3D" id="2.40.128.330">
    <property type="match status" value="1"/>
</dbReference>
<keyword evidence="6" id="KW-0460">Magnesium</keyword>
<gene>
    <name evidence="7" type="ORF">QBZ16_004240</name>
</gene>
<feature type="transmembrane region" description="Helical" evidence="6">
    <location>
        <begin position="416"/>
        <end position="439"/>
    </location>
</feature>
<comment type="function">
    <text evidence="6">Magnesium transporter that may mediate the influx of magnesium.</text>
</comment>
<dbReference type="CDD" id="cd12823">
    <property type="entry name" value="Mrs2_Mfm1p-like"/>
    <property type="match status" value="1"/>
</dbReference>
<accession>A0AAD9IHL6</accession>
<evidence type="ECO:0000313" key="7">
    <source>
        <dbReference type="EMBL" id="KAK2077395.1"/>
    </source>
</evidence>
<dbReference type="InterPro" id="IPR045863">
    <property type="entry name" value="CorA_TM1_TM2"/>
</dbReference>
<sequence length="482" mass="53306">MRGPLYRAFAFDVQNWLQHFEKQRRELGMDPGMMPGSLTLSDILAFRGIDEPGLSAVPTGRAAPLASQRLPPKPNALLKWLSVGHAGEASLLELGKLRVTHQLGVQLRDLRLLDPHLAASYPSAILAREHALVINLEFIKCIITMEHVLITNLDDPNTLAFVEELQRRLAAQEAERLAAEAEEERRLSSVGASALPTSLAALSAAQRLAPLPFELRALELVLDTVSHYLERLTAELESAAHPALDALTGGITTSNLERVRRIKNRMVRLTTRVETLREVLEKFLDDDGDMHDMHLTAKSVEREQLLDRASLRTASVAGTPFDLTQSFGGEDELAEGGLGTAPLSPRTLRSVKSTSTHSSIVDEEVSAVEMLLEPYFMQVDNTYNKLQTLCEYIDDTEDYINIELDSHRNELIRLDMVLTALTASVALITAITSLFAMNLELQPGVEGQGPYGWFVSISVSCCTAALCIFVGVMVYCRWKRLL</sequence>
<dbReference type="PANTHER" id="PTHR13890">
    <property type="entry name" value="RNA SPLICING PROTEIN MRS2, MITOCHONDRIAL"/>
    <property type="match status" value="1"/>
</dbReference>
<dbReference type="PANTHER" id="PTHR13890:SF31">
    <property type="entry name" value="MAGNESIUM TRANSPORTER MRS2-2-RELATED"/>
    <property type="match status" value="1"/>
</dbReference>
<keyword evidence="8" id="KW-1185">Reference proteome</keyword>
<proteinExistence type="inferred from homology"/>
<comment type="similarity">
    <text evidence="2 6">Belongs to the CorA metal ion transporter (MIT) (TC 1.A.35.5) family.</text>
</comment>
<keyword evidence="6" id="KW-0813">Transport</keyword>
<keyword evidence="3 6" id="KW-0812">Transmembrane</keyword>
<evidence type="ECO:0000313" key="8">
    <source>
        <dbReference type="Proteomes" id="UP001255856"/>
    </source>
</evidence>
<evidence type="ECO:0000256" key="4">
    <source>
        <dbReference type="ARBA" id="ARBA00022989"/>
    </source>
</evidence>
<dbReference type="Proteomes" id="UP001255856">
    <property type="component" value="Unassembled WGS sequence"/>
</dbReference>
<keyword evidence="5 6" id="KW-0472">Membrane</keyword>
<dbReference type="EMBL" id="JASFZW010000006">
    <property type="protein sequence ID" value="KAK2077395.1"/>
    <property type="molecule type" value="Genomic_DNA"/>
</dbReference>